<keyword evidence="7" id="KW-1185">Reference proteome</keyword>
<keyword evidence="3 4" id="KW-0067">ATP-binding</keyword>
<dbReference type="Pfam" id="PF18603">
    <property type="entry name" value="LAL_C2"/>
    <property type="match status" value="1"/>
</dbReference>
<evidence type="ECO:0000256" key="4">
    <source>
        <dbReference type="PROSITE-ProRule" id="PRU00409"/>
    </source>
</evidence>
<dbReference type="PROSITE" id="PS50975">
    <property type="entry name" value="ATP_GRASP"/>
    <property type="match status" value="1"/>
</dbReference>
<evidence type="ECO:0000313" key="7">
    <source>
        <dbReference type="Proteomes" id="UP000612282"/>
    </source>
</evidence>
<feature type="domain" description="ATP-grasp" evidence="5">
    <location>
        <begin position="110"/>
        <end position="305"/>
    </location>
</feature>
<name>A0ABQ3XSE1_9ACTN</name>
<keyword evidence="1" id="KW-0436">Ligase</keyword>
<reference evidence="6 7" key="1">
    <citation type="submission" date="2021-01" db="EMBL/GenBank/DDBJ databases">
        <title>Whole genome shotgun sequence of Actinoplanes couchii NBRC 106145.</title>
        <authorList>
            <person name="Komaki H."/>
            <person name="Tamura T."/>
        </authorList>
    </citation>
    <scope>NUCLEOTIDE SEQUENCE [LARGE SCALE GENOMIC DNA]</scope>
    <source>
        <strain evidence="6 7">NBRC 106145</strain>
    </source>
</reference>
<organism evidence="6 7">
    <name type="scientific">Actinoplanes couchii</name>
    <dbReference type="NCBI Taxonomy" id="403638"/>
    <lineage>
        <taxon>Bacteria</taxon>
        <taxon>Bacillati</taxon>
        <taxon>Actinomycetota</taxon>
        <taxon>Actinomycetes</taxon>
        <taxon>Micromonosporales</taxon>
        <taxon>Micromonosporaceae</taxon>
        <taxon>Actinoplanes</taxon>
    </lineage>
</organism>
<dbReference type="PANTHER" id="PTHR43585:SF2">
    <property type="entry name" value="ATP-GRASP ENZYME FSQD"/>
    <property type="match status" value="1"/>
</dbReference>
<dbReference type="Proteomes" id="UP000612282">
    <property type="component" value="Unassembled WGS sequence"/>
</dbReference>
<evidence type="ECO:0000256" key="3">
    <source>
        <dbReference type="ARBA" id="ARBA00022840"/>
    </source>
</evidence>
<dbReference type="Gene3D" id="3.30.470.20">
    <property type="entry name" value="ATP-grasp fold, B domain"/>
    <property type="match status" value="1"/>
</dbReference>
<comment type="caution">
    <text evidence="6">The sequence shown here is derived from an EMBL/GenBank/DDBJ whole genome shotgun (WGS) entry which is preliminary data.</text>
</comment>
<dbReference type="InterPro" id="IPR052032">
    <property type="entry name" value="ATP-dep_AA_Ligase"/>
</dbReference>
<evidence type="ECO:0000256" key="2">
    <source>
        <dbReference type="ARBA" id="ARBA00022741"/>
    </source>
</evidence>
<dbReference type="Gene3D" id="3.40.50.20">
    <property type="match status" value="1"/>
</dbReference>
<evidence type="ECO:0000256" key="1">
    <source>
        <dbReference type="ARBA" id="ARBA00022598"/>
    </source>
</evidence>
<dbReference type="RefSeq" id="WP_203809397.1">
    <property type="nucleotide sequence ID" value="NZ_BAAAQE010000104.1"/>
</dbReference>
<dbReference type="InterPro" id="IPR011761">
    <property type="entry name" value="ATP-grasp"/>
</dbReference>
<protein>
    <recommendedName>
        <fullName evidence="5">ATP-grasp domain-containing protein</fullName>
    </recommendedName>
</protein>
<sequence length="404" mass="43336">MYTVVLGANFQTMTTLRNVPAPVVVVGSGRFPRLTEVPESAQWHVPVDDHTSTESVLMGLARLPSSVAIGSVYTQDEYAMVTAAAVASALGVRGPDPAVACRFRDKTLQKATVRATGLPVADWCELEGDLEEMVAQCDVLEYPLVIKPVAGAGTVDTELVSTSVEARSTISRVCASRPGVRIMAEAFQDAAEGSLDGLVVDGRIAFLGVERYLFNLLKRGSRGMGGVVADPKLSPELYARANDFAARVVAALGMRRGSFHMEVFDGPDGFILGECAARLGGLYIPLAYRHKFGVDLHSEAFRLHLAGEADHVVVPTRRDEAVGWALLACPLGEIKAVPSSEEMRTLPGVVDCGVYVHPGERAPDMSLSSTTRAGQILVEGPDEEAVEERLEYVARYFTEACRVA</sequence>
<proteinExistence type="predicted"/>
<dbReference type="InterPro" id="IPR013815">
    <property type="entry name" value="ATP_grasp_subdomain_1"/>
</dbReference>
<dbReference type="PANTHER" id="PTHR43585">
    <property type="entry name" value="FUMIPYRROLE BIOSYNTHESIS PROTEIN C"/>
    <property type="match status" value="1"/>
</dbReference>
<evidence type="ECO:0000313" key="6">
    <source>
        <dbReference type="EMBL" id="GID61434.1"/>
    </source>
</evidence>
<dbReference type="SUPFAM" id="SSF56059">
    <property type="entry name" value="Glutathione synthetase ATP-binding domain-like"/>
    <property type="match status" value="1"/>
</dbReference>
<dbReference type="Gene3D" id="3.30.1490.20">
    <property type="entry name" value="ATP-grasp fold, A domain"/>
    <property type="match status" value="1"/>
</dbReference>
<gene>
    <name evidence="6" type="ORF">Aco03nite_098380</name>
</gene>
<dbReference type="InterPro" id="IPR040570">
    <property type="entry name" value="LAL_C2"/>
</dbReference>
<evidence type="ECO:0000259" key="5">
    <source>
        <dbReference type="PROSITE" id="PS50975"/>
    </source>
</evidence>
<accession>A0ABQ3XSE1</accession>
<keyword evidence="2 4" id="KW-0547">Nucleotide-binding</keyword>
<dbReference type="EMBL" id="BOMG01000126">
    <property type="protein sequence ID" value="GID61434.1"/>
    <property type="molecule type" value="Genomic_DNA"/>
</dbReference>